<accession>A0ABT2IXZ9</accession>
<dbReference type="EMBL" id="JAOAMU010000005">
    <property type="protein sequence ID" value="MCT2563577.1"/>
    <property type="molecule type" value="Genomic_DNA"/>
</dbReference>
<reference evidence="1 2" key="1">
    <citation type="submission" date="2022-09" db="EMBL/GenBank/DDBJ databases">
        <title>Chryseobacterium oleae sp.nov., isolated from the inter-root soil of Pyrola calliantha H. Andr. in Tibet.</title>
        <authorList>
            <person name="Li Z."/>
        </authorList>
    </citation>
    <scope>NUCLEOTIDE SEQUENCE [LARGE SCALE GENOMIC DNA]</scope>
    <source>
        <strain evidence="2">pc1-10</strain>
    </source>
</reference>
<organism evidence="1 2">
    <name type="scientific">Chryseobacterium herbae</name>
    <dbReference type="NCBI Taxonomy" id="2976476"/>
    <lineage>
        <taxon>Bacteria</taxon>
        <taxon>Pseudomonadati</taxon>
        <taxon>Bacteroidota</taxon>
        <taxon>Flavobacteriia</taxon>
        <taxon>Flavobacteriales</taxon>
        <taxon>Weeksellaceae</taxon>
        <taxon>Chryseobacterium group</taxon>
        <taxon>Chryseobacterium</taxon>
    </lineage>
</organism>
<evidence type="ECO:0000313" key="1">
    <source>
        <dbReference type="EMBL" id="MCT2563577.1"/>
    </source>
</evidence>
<dbReference type="Proteomes" id="UP001525566">
    <property type="component" value="Unassembled WGS sequence"/>
</dbReference>
<name>A0ABT2IXZ9_9FLAO</name>
<evidence type="ECO:0000313" key="2">
    <source>
        <dbReference type="Proteomes" id="UP001525566"/>
    </source>
</evidence>
<keyword evidence="2" id="KW-1185">Reference proteome</keyword>
<sequence>METLRQSRDQLLYAEVYISDMLSLKNIFLQTQTLKKLNQNFGVPFLLVKKKDRVVAFASLVINEKGEIAFKIYEDSLSDVEKRNFTLLAESYFRKNNTANFRNPEQLKSSISRMVGWLNIG</sequence>
<dbReference type="RefSeq" id="WP_259840076.1">
    <property type="nucleotide sequence ID" value="NZ_JAOAMU010000005.1"/>
</dbReference>
<comment type="caution">
    <text evidence="1">The sequence shown here is derived from an EMBL/GenBank/DDBJ whole genome shotgun (WGS) entry which is preliminary data.</text>
</comment>
<gene>
    <name evidence="1" type="ORF">N0B48_16930</name>
</gene>
<protein>
    <submittedName>
        <fullName evidence="1">Uncharacterized protein</fullName>
    </submittedName>
</protein>
<proteinExistence type="predicted"/>